<name>A0A8K0DSW8_9ROSA</name>
<organism evidence="3 4">
    <name type="scientific">Rhamnella rubrinervis</name>
    <dbReference type="NCBI Taxonomy" id="2594499"/>
    <lineage>
        <taxon>Eukaryota</taxon>
        <taxon>Viridiplantae</taxon>
        <taxon>Streptophyta</taxon>
        <taxon>Embryophyta</taxon>
        <taxon>Tracheophyta</taxon>
        <taxon>Spermatophyta</taxon>
        <taxon>Magnoliopsida</taxon>
        <taxon>eudicotyledons</taxon>
        <taxon>Gunneridae</taxon>
        <taxon>Pentapetalae</taxon>
        <taxon>rosids</taxon>
        <taxon>fabids</taxon>
        <taxon>Rosales</taxon>
        <taxon>Rhamnaceae</taxon>
        <taxon>rhamnoid group</taxon>
        <taxon>Rhamneae</taxon>
        <taxon>Rhamnella</taxon>
    </lineage>
</organism>
<comment type="similarity">
    <text evidence="1">Belongs to the MT-A70-like family.</text>
</comment>
<feature type="compositionally biased region" description="Polar residues" evidence="2">
    <location>
        <begin position="246"/>
        <end position="265"/>
    </location>
</feature>
<comment type="caution">
    <text evidence="3">The sequence shown here is derived from an EMBL/GenBank/DDBJ whole genome shotgun (WGS) entry which is preliminary data.</text>
</comment>
<dbReference type="PANTHER" id="PTHR12829:SF2">
    <property type="entry name" value="N6-ADENOSINE-METHYLTRANSFERASE MT-A70-LIKE"/>
    <property type="match status" value="1"/>
</dbReference>
<keyword evidence="4" id="KW-1185">Reference proteome</keyword>
<sequence>MENQSDGNGGINDTALSTIKDMRQQLEARTQSQHTTQLELLAALQAHLVPNIVSSLDLSLKVVSSFNNRPFIPIPPLPPPKPDPRKPLEPGRPLTSETRTNQPLSTEPRPTNPINQNPKTPPNSNPVRLSDGDQFSPIDESGSPLSVVRSMVAVCLLERVPFSPIDSSTVLRKLENDQTATPSEKAALRELGGDSGAILAVEMALRSMAEDNRGVELEEFVVSGKSRVMILNIDRTQLMKELPESTHFQRQQESSLADGNANQNHYQSQSQLQQVVVTSGVDVNGGVFGMSVPVPRPMPDLWMGPNDPHMSGFPPMFPGSGPPNAMMGLRGAPRVIGMMGMPRGIGVPPLHRPPLGPNAAIGGLNAMKTRTEEDDMKDLEALLNKKSFRELQKSKTGEELLDLIHRPTAKETAVAAKFKTKGGSQLKEYCSSLTKEDCRRQSGSFMACEKVHFRRIIAPHTDINLGDCSFLDTCRHMKTCKYVHYELDPTPDVSPMMGAALAPPKQPKSQGAEYCSEIELGEPQWINCDIRNFRMDILGQFGVIMADPPWDIHMELPYGTMADDEMRNLNVPALQTDGLIFLWVTGRAMELGRECLELWGYKRVEEIIWVKTNQLQRIIRTGRTGHWLNHSKEHCLVGIKGNPGVNRNIDTDVIVAEVRETSRKPDEMYPMLERISPRTRKLELFARMHNTHAGWMSLGNQLQGVRLVDEGLRARFKAAYPDVEVQPSSPTRLSAMEVDSSAAATSTQMRSPFSVTESKSNASQFADSAAPGAPYAAASEDKPMAADVDMVG</sequence>
<feature type="compositionally biased region" description="Polar residues" evidence="2">
    <location>
        <begin position="756"/>
        <end position="765"/>
    </location>
</feature>
<feature type="compositionally biased region" description="Pro residues" evidence="2">
    <location>
        <begin position="72"/>
        <end position="81"/>
    </location>
</feature>
<dbReference type="GO" id="GO:0008168">
    <property type="term" value="F:methyltransferase activity"/>
    <property type="evidence" value="ECO:0007669"/>
    <property type="project" value="TreeGrafter"/>
</dbReference>
<dbReference type="GO" id="GO:0036396">
    <property type="term" value="C:RNA N6-methyladenosine methyltransferase complex"/>
    <property type="evidence" value="ECO:0007669"/>
    <property type="project" value="TreeGrafter"/>
</dbReference>
<dbReference type="OrthoDB" id="10262526at2759"/>
<gene>
    <name evidence="3" type="ORF">FNV43_RR25309</name>
</gene>
<evidence type="ECO:0000313" key="3">
    <source>
        <dbReference type="EMBL" id="KAF3434206.1"/>
    </source>
</evidence>
<feature type="compositionally biased region" description="Low complexity" evidence="2">
    <location>
        <begin position="766"/>
        <end position="778"/>
    </location>
</feature>
<dbReference type="PROSITE" id="PS51143">
    <property type="entry name" value="MT_A70"/>
    <property type="match status" value="1"/>
</dbReference>
<proteinExistence type="inferred from homology"/>
<evidence type="ECO:0000313" key="4">
    <source>
        <dbReference type="Proteomes" id="UP000796880"/>
    </source>
</evidence>
<protein>
    <recommendedName>
        <fullName evidence="5">N6-adenosine-methyltransferase MT-A70-like</fullName>
    </recommendedName>
</protein>
<accession>A0A8K0DSW8</accession>
<dbReference type="EMBL" id="VOIH02000011">
    <property type="protein sequence ID" value="KAF3434206.1"/>
    <property type="molecule type" value="Genomic_DNA"/>
</dbReference>
<feature type="region of interest" description="Disordered" evidence="2">
    <location>
        <begin position="756"/>
        <end position="792"/>
    </location>
</feature>
<dbReference type="AlphaFoldDB" id="A0A8K0DSW8"/>
<dbReference type="Proteomes" id="UP000796880">
    <property type="component" value="Unassembled WGS sequence"/>
</dbReference>
<reference evidence="3" key="1">
    <citation type="submission" date="2020-03" db="EMBL/GenBank/DDBJ databases">
        <title>A high-quality chromosome-level genome assembly of a woody plant with both climbing and erect habits, Rhamnella rubrinervis.</title>
        <authorList>
            <person name="Lu Z."/>
            <person name="Yang Y."/>
            <person name="Zhu X."/>
            <person name="Sun Y."/>
        </authorList>
    </citation>
    <scope>NUCLEOTIDE SEQUENCE</scope>
    <source>
        <strain evidence="3">BYM</strain>
        <tissue evidence="3">Leaf</tissue>
    </source>
</reference>
<evidence type="ECO:0008006" key="5">
    <source>
        <dbReference type="Google" id="ProtNLM"/>
    </source>
</evidence>
<dbReference type="PANTHER" id="PTHR12829">
    <property type="entry name" value="N6-ADENOSINE-METHYLTRANSFERASE"/>
    <property type="match status" value="1"/>
</dbReference>
<dbReference type="Pfam" id="PF05063">
    <property type="entry name" value="MT-A70"/>
    <property type="match status" value="1"/>
</dbReference>
<dbReference type="InterPro" id="IPR029063">
    <property type="entry name" value="SAM-dependent_MTases_sf"/>
</dbReference>
<dbReference type="GO" id="GO:0005634">
    <property type="term" value="C:nucleus"/>
    <property type="evidence" value="ECO:0007669"/>
    <property type="project" value="TreeGrafter"/>
</dbReference>
<feature type="region of interest" description="Disordered" evidence="2">
    <location>
        <begin position="242"/>
        <end position="265"/>
    </location>
</feature>
<feature type="compositionally biased region" description="Polar residues" evidence="2">
    <location>
        <begin position="95"/>
        <end position="118"/>
    </location>
</feature>
<dbReference type="SUPFAM" id="SSF53335">
    <property type="entry name" value="S-adenosyl-L-methionine-dependent methyltransferases"/>
    <property type="match status" value="1"/>
</dbReference>
<evidence type="ECO:0000256" key="2">
    <source>
        <dbReference type="SAM" id="MobiDB-lite"/>
    </source>
</evidence>
<evidence type="ECO:0000256" key="1">
    <source>
        <dbReference type="PROSITE-ProRule" id="PRU00489"/>
    </source>
</evidence>
<feature type="region of interest" description="Disordered" evidence="2">
    <location>
        <begin position="70"/>
        <end position="142"/>
    </location>
</feature>
<dbReference type="InterPro" id="IPR007757">
    <property type="entry name" value="MT-A70-like"/>
</dbReference>